<dbReference type="CDD" id="cd06986">
    <property type="entry name" value="cupin_MmsR-like_N"/>
    <property type="match status" value="1"/>
</dbReference>
<dbReference type="InterPro" id="IPR050204">
    <property type="entry name" value="AraC_XylS_family_regulators"/>
</dbReference>
<dbReference type="SMART" id="SM00342">
    <property type="entry name" value="HTH_ARAC"/>
    <property type="match status" value="1"/>
</dbReference>
<dbReference type="RefSeq" id="WP_379895503.1">
    <property type="nucleotide sequence ID" value="NZ_CBCSCT010000024.1"/>
</dbReference>
<organism evidence="7 8">
    <name type="scientific">Marinicrinis lubricantis</name>
    <dbReference type="NCBI Taxonomy" id="2086470"/>
    <lineage>
        <taxon>Bacteria</taxon>
        <taxon>Bacillati</taxon>
        <taxon>Bacillota</taxon>
        <taxon>Bacilli</taxon>
        <taxon>Bacillales</taxon>
        <taxon>Paenibacillaceae</taxon>
    </lineage>
</organism>
<keyword evidence="3" id="KW-0238">DNA-binding</keyword>
<dbReference type="InterPro" id="IPR020449">
    <property type="entry name" value="Tscrpt_reg_AraC-type_HTH"/>
</dbReference>
<dbReference type="InterPro" id="IPR003313">
    <property type="entry name" value="AraC-bd"/>
</dbReference>
<dbReference type="InterPro" id="IPR037923">
    <property type="entry name" value="HTH-like"/>
</dbReference>
<dbReference type="Gene3D" id="1.10.10.60">
    <property type="entry name" value="Homeodomain-like"/>
    <property type="match status" value="2"/>
</dbReference>
<dbReference type="InterPro" id="IPR018062">
    <property type="entry name" value="HTH_AraC-typ_CS"/>
</dbReference>
<dbReference type="Pfam" id="PF12833">
    <property type="entry name" value="HTH_18"/>
    <property type="match status" value="1"/>
</dbReference>
<name>A0ABW1ISI5_9BACL</name>
<evidence type="ECO:0000256" key="1">
    <source>
        <dbReference type="ARBA" id="ARBA00022490"/>
    </source>
</evidence>
<evidence type="ECO:0000259" key="6">
    <source>
        <dbReference type="PROSITE" id="PS01124"/>
    </source>
</evidence>
<dbReference type="PANTHER" id="PTHR46796:SF13">
    <property type="entry name" value="HTH-TYPE TRANSCRIPTIONAL ACTIVATOR RHAS"/>
    <property type="match status" value="1"/>
</dbReference>
<accession>A0ABW1ISI5</accession>
<dbReference type="PROSITE" id="PS01124">
    <property type="entry name" value="HTH_ARAC_FAMILY_2"/>
    <property type="match status" value="1"/>
</dbReference>
<dbReference type="PRINTS" id="PR00032">
    <property type="entry name" value="HTHARAC"/>
</dbReference>
<keyword evidence="8" id="KW-1185">Reference proteome</keyword>
<dbReference type="SUPFAM" id="SSF46689">
    <property type="entry name" value="Homeodomain-like"/>
    <property type="match status" value="2"/>
</dbReference>
<dbReference type="EMBL" id="JBHSQV010000175">
    <property type="protein sequence ID" value="MFC5988065.1"/>
    <property type="molecule type" value="Genomic_DNA"/>
</dbReference>
<dbReference type="InterPro" id="IPR009057">
    <property type="entry name" value="Homeodomain-like_sf"/>
</dbReference>
<feature type="domain" description="HTH araC/xylS-type" evidence="6">
    <location>
        <begin position="178"/>
        <end position="275"/>
    </location>
</feature>
<dbReference type="Pfam" id="PF02311">
    <property type="entry name" value="AraC_binding"/>
    <property type="match status" value="1"/>
</dbReference>
<evidence type="ECO:0000313" key="8">
    <source>
        <dbReference type="Proteomes" id="UP001596250"/>
    </source>
</evidence>
<keyword evidence="2" id="KW-0805">Transcription regulation</keyword>
<reference evidence="8" key="1">
    <citation type="journal article" date="2019" name="Int. J. Syst. Evol. Microbiol.">
        <title>The Global Catalogue of Microorganisms (GCM) 10K type strain sequencing project: providing services to taxonomists for standard genome sequencing and annotation.</title>
        <authorList>
            <consortium name="The Broad Institute Genomics Platform"/>
            <consortium name="The Broad Institute Genome Sequencing Center for Infectious Disease"/>
            <person name="Wu L."/>
            <person name="Ma J."/>
        </authorList>
    </citation>
    <scope>NUCLEOTIDE SEQUENCE [LARGE SCALE GENOMIC DNA]</scope>
    <source>
        <strain evidence="8">CCM 8749</strain>
    </source>
</reference>
<evidence type="ECO:0000256" key="4">
    <source>
        <dbReference type="ARBA" id="ARBA00023159"/>
    </source>
</evidence>
<comment type="caution">
    <text evidence="7">The sequence shown here is derived from an EMBL/GenBank/DDBJ whole genome shotgun (WGS) entry which is preliminary data.</text>
</comment>
<protein>
    <submittedName>
        <fullName evidence="7">AraC family transcriptional regulator</fullName>
    </submittedName>
</protein>
<keyword evidence="4" id="KW-0010">Activator</keyword>
<keyword evidence="1" id="KW-0963">Cytoplasm</keyword>
<dbReference type="PANTHER" id="PTHR46796">
    <property type="entry name" value="HTH-TYPE TRANSCRIPTIONAL ACTIVATOR RHAS-RELATED"/>
    <property type="match status" value="1"/>
</dbReference>
<dbReference type="InterPro" id="IPR018060">
    <property type="entry name" value="HTH_AraC"/>
</dbReference>
<dbReference type="Gene3D" id="2.60.120.10">
    <property type="entry name" value="Jelly Rolls"/>
    <property type="match status" value="1"/>
</dbReference>
<keyword evidence="5" id="KW-0804">Transcription</keyword>
<dbReference type="InterPro" id="IPR014710">
    <property type="entry name" value="RmlC-like_jellyroll"/>
</dbReference>
<gene>
    <name evidence="7" type="ORF">ACFPXP_16815</name>
</gene>
<proteinExistence type="predicted"/>
<dbReference type="Proteomes" id="UP001596250">
    <property type="component" value="Unassembled WGS sequence"/>
</dbReference>
<sequence length="276" mass="30892">MPVSTYSVGVNPFPEEGELAVLFSGYESTACGHKVGPQVLSYGLVHIVYAGKGKFTCLGKTFELRPGDAFFIAPGNLVSYESDEKDPLEYRWAAFRGHAAAAILSRMGIHPEKPVVRNCPITPLWSIFKEMERVCKEGEPYCDMKAGGLFRMALAEFHSATADKKRATDVDQASLLVQKAVQWLNVQYARPVTVEELAEEMGYHRTYLSKVFSKQMGISPVQYLLKVRMEHAKRLLSQPLTVQEVASSVGFTDALYFSKKFKEWFGSPPTAFRSRE</sequence>
<evidence type="ECO:0000256" key="2">
    <source>
        <dbReference type="ARBA" id="ARBA00023015"/>
    </source>
</evidence>
<evidence type="ECO:0000313" key="7">
    <source>
        <dbReference type="EMBL" id="MFC5988065.1"/>
    </source>
</evidence>
<evidence type="ECO:0000256" key="3">
    <source>
        <dbReference type="ARBA" id="ARBA00023125"/>
    </source>
</evidence>
<evidence type="ECO:0000256" key="5">
    <source>
        <dbReference type="ARBA" id="ARBA00023163"/>
    </source>
</evidence>
<dbReference type="SUPFAM" id="SSF51215">
    <property type="entry name" value="Regulatory protein AraC"/>
    <property type="match status" value="1"/>
</dbReference>
<dbReference type="PROSITE" id="PS00041">
    <property type="entry name" value="HTH_ARAC_FAMILY_1"/>
    <property type="match status" value="1"/>
</dbReference>